<reference evidence="1" key="1">
    <citation type="submission" date="2021-05" db="EMBL/GenBank/DDBJ databases">
        <authorList>
            <person name="Scholz U."/>
            <person name="Mascher M."/>
            <person name="Fiebig A."/>
        </authorList>
    </citation>
    <scope>NUCLEOTIDE SEQUENCE [LARGE SCALE GENOMIC DNA]</scope>
</reference>
<protein>
    <submittedName>
        <fullName evidence="1">Uncharacterized protein</fullName>
    </submittedName>
</protein>
<proteinExistence type="predicted"/>
<name>A0ACD5ZHA5_AVESA</name>
<sequence>MEFTIQVFEMKEQKVLRLALLLSYLILVTRGNGIRSINQGETTRDIVTGPKINKIIEMDGGDIFDCVDVNLQPAFNHPLLKDHKIQMESSTFPVGMDVKLPSRHHVSQAQPPIVACPRGTIPIRRNHIRNHIELKSIDEVFGTDKHQEAVGIEYKHDEIYGTQAIINVYEPKVKNDSKDFSATVVEIYNGPGLSEAIVAGYSVSPKLSGDTFARFHVAWDDVVQKKSCYDHTCPGFVQVSHEFGLGGILRPASVYNGPQYFITILIFKDPKTKNWWVICCQENTPIGYWSSSLFTYIKDKGETVFWGGYVSGPTATTDSPQIGSGHFSSEGYGKAAFIRHIQIVDKNNKYVNPYKNKVFPGSSNSSKYTVNGYGVDKYGMHMYYGGPGDLV</sequence>
<evidence type="ECO:0000313" key="2">
    <source>
        <dbReference type="Proteomes" id="UP001732700"/>
    </source>
</evidence>
<reference evidence="1" key="2">
    <citation type="submission" date="2025-09" db="UniProtKB">
        <authorList>
            <consortium name="EnsemblPlants"/>
        </authorList>
    </citation>
    <scope>IDENTIFICATION</scope>
</reference>
<dbReference type="EnsemblPlants" id="AVESA.00010b.r2.6DG1155430.1">
    <property type="protein sequence ID" value="AVESA.00010b.r2.6DG1155430.1.CDS"/>
    <property type="gene ID" value="AVESA.00010b.r2.6DG1155430"/>
</dbReference>
<evidence type="ECO:0000313" key="1">
    <source>
        <dbReference type="EnsemblPlants" id="AVESA.00010b.r2.6DG1155430.1.CDS"/>
    </source>
</evidence>
<accession>A0ACD5ZHA5</accession>
<dbReference type="Proteomes" id="UP001732700">
    <property type="component" value="Chromosome 6D"/>
</dbReference>
<keyword evidence="2" id="KW-1185">Reference proteome</keyword>
<organism evidence="1 2">
    <name type="scientific">Avena sativa</name>
    <name type="common">Oat</name>
    <dbReference type="NCBI Taxonomy" id="4498"/>
    <lineage>
        <taxon>Eukaryota</taxon>
        <taxon>Viridiplantae</taxon>
        <taxon>Streptophyta</taxon>
        <taxon>Embryophyta</taxon>
        <taxon>Tracheophyta</taxon>
        <taxon>Spermatophyta</taxon>
        <taxon>Magnoliopsida</taxon>
        <taxon>Liliopsida</taxon>
        <taxon>Poales</taxon>
        <taxon>Poaceae</taxon>
        <taxon>BOP clade</taxon>
        <taxon>Pooideae</taxon>
        <taxon>Poodae</taxon>
        <taxon>Poeae</taxon>
        <taxon>Poeae Chloroplast Group 1 (Aveneae type)</taxon>
        <taxon>Aveninae</taxon>
        <taxon>Avena</taxon>
    </lineage>
</organism>